<dbReference type="OrthoDB" id="9799122at2"/>
<keyword evidence="4" id="KW-1185">Reference proteome</keyword>
<dbReference type="PANTHER" id="PTHR13887:SF41">
    <property type="entry name" value="THIOREDOXIN SUPERFAMILY PROTEIN"/>
    <property type="match status" value="1"/>
</dbReference>
<dbReference type="Pfam" id="PF01323">
    <property type="entry name" value="DSBA"/>
    <property type="match status" value="1"/>
</dbReference>
<dbReference type="InterPro" id="IPR001853">
    <property type="entry name" value="DSBA-like_thioredoxin_dom"/>
</dbReference>
<dbReference type="Gene3D" id="3.40.30.10">
    <property type="entry name" value="Glutaredoxin"/>
    <property type="match status" value="1"/>
</dbReference>
<protein>
    <submittedName>
        <fullName evidence="3">Putative DsbA family dithiol-disulfide isomerase</fullName>
    </submittedName>
</protein>
<keyword evidence="3" id="KW-0413">Isomerase</keyword>
<dbReference type="PANTHER" id="PTHR13887">
    <property type="entry name" value="GLUTATHIONE S-TRANSFERASE KAPPA"/>
    <property type="match status" value="1"/>
</dbReference>
<gene>
    <name evidence="3" type="ORF">BCM02_104110</name>
</gene>
<evidence type="ECO:0000259" key="2">
    <source>
        <dbReference type="Pfam" id="PF01323"/>
    </source>
</evidence>
<name>A0A5S5CBQ7_9BACL</name>
<reference evidence="3 4" key="1">
    <citation type="submission" date="2019-07" db="EMBL/GenBank/DDBJ databases">
        <title>Genomic Encyclopedia of Type Strains, Phase III (KMG-III): the genomes of soil and plant-associated and newly described type strains.</title>
        <authorList>
            <person name="Whitman W."/>
        </authorList>
    </citation>
    <scope>NUCLEOTIDE SEQUENCE [LARGE SCALE GENOMIC DNA]</scope>
    <source>
        <strain evidence="3 4">BL24</strain>
    </source>
</reference>
<dbReference type="AlphaFoldDB" id="A0A5S5CBQ7"/>
<dbReference type="SUPFAM" id="SSF52833">
    <property type="entry name" value="Thioredoxin-like"/>
    <property type="match status" value="1"/>
</dbReference>
<dbReference type="CDD" id="cd03024">
    <property type="entry name" value="DsbA_FrnE"/>
    <property type="match status" value="1"/>
</dbReference>
<feature type="domain" description="DSBA-like thioredoxin" evidence="2">
    <location>
        <begin position="3"/>
        <end position="205"/>
    </location>
</feature>
<evidence type="ECO:0000313" key="4">
    <source>
        <dbReference type="Proteomes" id="UP000323257"/>
    </source>
</evidence>
<feature type="region of interest" description="Disordered" evidence="1">
    <location>
        <begin position="212"/>
        <end position="239"/>
    </location>
</feature>
<sequence length="239" mass="26247">MRVEVWSDYMCPFCYIGKRRFEKGLADFAHQGEVEVVYRSFELDPNSPKSVDHDVHQMLAVKYGMSREQAIANNKNVGRQAAEEGLAFNFDDMVLTNTFDAHRLSHFAEAHGKRTEVSELLFKAYFADSRHLGEHEVLADIAAEAGLDREAALAMLAGGQYAEEVRTEEEEGAKLGIRGVPFYVIDRKFGISGAQPAHVFLGALQQAWEEGQSAGNAADAPSRKAEGGDACDDGSCAVK</sequence>
<proteinExistence type="predicted"/>
<evidence type="ECO:0000256" key="1">
    <source>
        <dbReference type="SAM" id="MobiDB-lite"/>
    </source>
</evidence>
<dbReference type="EMBL" id="VNHS01000004">
    <property type="protein sequence ID" value="TYP75433.1"/>
    <property type="molecule type" value="Genomic_DNA"/>
</dbReference>
<dbReference type="RefSeq" id="WP_148929376.1">
    <property type="nucleotide sequence ID" value="NZ_VNHS01000004.1"/>
</dbReference>
<comment type="caution">
    <text evidence="3">The sequence shown here is derived from an EMBL/GenBank/DDBJ whole genome shotgun (WGS) entry which is preliminary data.</text>
</comment>
<accession>A0A5S5CBQ7</accession>
<dbReference type="Proteomes" id="UP000323257">
    <property type="component" value="Unassembled WGS sequence"/>
</dbReference>
<organism evidence="3 4">
    <name type="scientific">Paenibacillus methanolicus</name>
    <dbReference type="NCBI Taxonomy" id="582686"/>
    <lineage>
        <taxon>Bacteria</taxon>
        <taxon>Bacillati</taxon>
        <taxon>Bacillota</taxon>
        <taxon>Bacilli</taxon>
        <taxon>Bacillales</taxon>
        <taxon>Paenibacillaceae</taxon>
        <taxon>Paenibacillus</taxon>
    </lineage>
</organism>
<dbReference type="InterPro" id="IPR036249">
    <property type="entry name" value="Thioredoxin-like_sf"/>
</dbReference>
<evidence type="ECO:0000313" key="3">
    <source>
        <dbReference type="EMBL" id="TYP75433.1"/>
    </source>
</evidence>
<dbReference type="GO" id="GO:0016491">
    <property type="term" value="F:oxidoreductase activity"/>
    <property type="evidence" value="ECO:0007669"/>
    <property type="project" value="InterPro"/>
</dbReference>
<dbReference type="GO" id="GO:0016853">
    <property type="term" value="F:isomerase activity"/>
    <property type="evidence" value="ECO:0007669"/>
    <property type="project" value="UniProtKB-KW"/>
</dbReference>